<dbReference type="AlphaFoldDB" id="A0A6J6FHW2"/>
<sequence>MTTTVNLAAKAIRTSVVFGAIATAGIAVVGGLVGFVLEGWVGVLSALLGSTVAFLFMGVTALSITLGLKFSGGSLISGVFFGTVLGAWLLKFVLFLGAVFIIRNVADINPAIAFICVIFAVIAALISDVVAVSRARIPVVDMVGS</sequence>
<feature type="transmembrane region" description="Helical" evidence="1">
    <location>
        <begin position="43"/>
        <end position="68"/>
    </location>
</feature>
<reference evidence="2" key="1">
    <citation type="submission" date="2020-05" db="EMBL/GenBank/DDBJ databases">
        <authorList>
            <person name="Chiriac C."/>
            <person name="Salcher M."/>
            <person name="Ghai R."/>
            <person name="Kavagutti S V."/>
        </authorList>
    </citation>
    <scope>NUCLEOTIDE SEQUENCE</scope>
</reference>
<keyword evidence="1" id="KW-0812">Transmembrane</keyword>
<keyword evidence="1" id="KW-1133">Transmembrane helix</keyword>
<protein>
    <submittedName>
        <fullName evidence="2">Unannotated protein</fullName>
    </submittedName>
</protein>
<feature type="transmembrane region" description="Helical" evidence="1">
    <location>
        <begin position="16"/>
        <end position="37"/>
    </location>
</feature>
<feature type="transmembrane region" description="Helical" evidence="1">
    <location>
        <begin position="75"/>
        <end position="102"/>
    </location>
</feature>
<evidence type="ECO:0000256" key="1">
    <source>
        <dbReference type="SAM" id="Phobius"/>
    </source>
</evidence>
<proteinExistence type="predicted"/>
<gene>
    <name evidence="2" type="ORF">UFOPK1788_00269</name>
</gene>
<feature type="transmembrane region" description="Helical" evidence="1">
    <location>
        <begin position="108"/>
        <end position="132"/>
    </location>
</feature>
<evidence type="ECO:0000313" key="2">
    <source>
        <dbReference type="EMBL" id="CAB4586584.1"/>
    </source>
</evidence>
<keyword evidence="1" id="KW-0472">Membrane</keyword>
<accession>A0A6J6FHW2</accession>
<organism evidence="2">
    <name type="scientific">freshwater metagenome</name>
    <dbReference type="NCBI Taxonomy" id="449393"/>
    <lineage>
        <taxon>unclassified sequences</taxon>
        <taxon>metagenomes</taxon>
        <taxon>ecological metagenomes</taxon>
    </lineage>
</organism>
<dbReference type="EMBL" id="CAEZUE010000020">
    <property type="protein sequence ID" value="CAB4586584.1"/>
    <property type="molecule type" value="Genomic_DNA"/>
</dbReference>
<name>A0A6J6FHW2_9ZZZZ</name>